<organism evidence="2 3">
    <name type="scientific">Fusarium xylarioides</name>
    <dbReference type="NCBI Taxonomy" id="221167"/>
    <lineage>
        <taxon>Eukaryota</taxon>
        <taxon>Fungi</taxon>
        <taxon>Dikarya</taxon>
        <taxon>Ascomycota</taxon>
        <taxon>Pezizomycotina</taxon>
        <taxon>Sordariomycetes</taxon>
        <taxon>Hypocreomycetidae</taxon>
        <taxon>Hypocreales</taxon>
        <taxon>Nectriaceae</taxon>
        <taxon>Fusarium</taxon>
        <taxon>Fusarium fujikuroi species complex</taxon>
    </lineage>
</organism>
<evidence type="ECO:0000313" key="2">
    <source>
        <dbReference type="EMBL" id="KAG5762561.1"/>
    </source>
</evidence>
<sequence length="390" mass="44013">MMTGAPSNQTPTENVSAAAQTARKRGRPPGSKNKNTLAAEVDVDGPPLCKKQKQETKKAIKARKKEAKRTKEMQRKFKEDLLPVEEESLVRIIGPSEPTYDITWGVADEQALNSKAASVRAEFRQLSRDIANGKSGNYSRLLTVWKLSMRIFRMSPFSLISPFVGLSYVPVPQKSNEGASLVIWNQTFCDELSHLITHPIWPRGDIEFFTAALQYAVICRTDDRRRWKAPRVDLEGGPMLALLNNMNILQAPLPISVHQMHINERKDFPPWVRCSVSNLLIHIGDTALKRSESGYVARFSAPRQTHQEGFEVYGVAPRARYFGYNRRNMPRLLNIKAWYSLVSKNVPPNDLREESQFREGNVWQNIVCGCPNDKQAVAAIITRPDTNAGD</sequence>
<dbReference type="AlphaFoldDB" id="A0A9P7HSQ7"/>
<name>A0A9P7HSQ7_9HYPO</name>
<protein>
    <submittedName>
        <fullName evidence="2">Uncharacterized protein</fullName>
    </submittedName>
</protein>
<keyword evidence="3" id="KW-1185">Reference proteome</keyword>
<reference evidence="2" key="1">
    <citation type="journal article" date="2020" name="bioRxiv">
        <title>Historical genomics reveals the evolutionary mechanisms behind multiple outbreaks of the host-specific coffee wilt pathogen Fusarium xylarioides.</title>
        <authorList>
            <person name="Peck D."/>
            <person name="Nowell R.W."/>
            <person name="Flood J."/>
            <person name="Ryan M.J."/>
            <person name="Barraclough T.G."/>
        </authorList>
    </citation>
    <scope>NUCLEOTIDE SEQUENCE</scope>
    <source>
        <strain evidence="2">IMI 127659i</strain>
    </source>
</reference>
<dbReference type="EMBL" id="JADFTT010000366">
    <property type="protein sequence ID" value="KAG5762561.1"/>
    <property type="molecule type" value="Genomic_DNA"/>
</dbReference>
<evidence type="ECO:0000256" key="1">
    <source>
        <dbReference type="SAM" id="MobiDB-lite"/>
    </source>
</evidence>
<reference evidence="2" key="2">
    <citation type="submission" date="2020-10" db="EMBL/GenBank/DDBJ databases">
        <authorList>
            <person name="Peck L.D."/>
            <person name="Nowell R.W."/>
            <person name="Flood J."/>
            <person name="Ryan M.J."/>
            <person name="Barraclough T.G."/>
        </authorList>
    </citation>
    <scope>NUCLEOTIDE SEQUENCE</scope>
    <source>
        <strain evidence="2">IMI 127659i</strain>
    </source>
</reference>
<feature type="compositionally biased region" description="Polar residues" evidence="1">
    <location>
        <begin position="1"/>
        <end position="19"/>
    </location>
</feature>
<dbReference type="OrthoDB" id="4754366at2759"/>
<feature type="compositionally biased region" description="Basic residues" evidence="1">
    <location>
        <begin position="59"/>
        <end position="68"/>
    </location>
</feature>
<accession>A0A9P7HSQ7</accession>
<comment type="caution">
    <text evidence="2">The sequence shown here is derived from an EMBL/GenBank/DDBJ whole genome shotgun (WGS) entry which is preliminary data.</text>
</comment>
<evidence type="ECO:0000313" key="3">
    <source>
        <dbReference type="Proteomes" id="UP000750502"/>
    </source>
</evidence>
<proteinExistence type="predicted"/>
<dbReference type="Proteomes" id="UP000750502">
    <property type="component" value="Unassembled WGS sequence"/>
</dbReference>
<feature type="region of interest" description="Disordered" evidence="1">
    <location>
        <begin position="1"/>
        <end position="72"/>
    </location>
</feature>
<gene>
    <name evidence="2" type="ORF">H9Q72_009343</name>
</gene>